<feature type="compositionally biased region" description="Polar residues" evidence="1">
    <location>
        <begin position="238"/>
        <end position="264"/>
    </location>
</feature>
<gene>
    <name evidence="2" type="primary">109580712</name>
</gene>
<feature type="compositionally biased region" description="Basic and acidic residues" evidence="1">
    <location>
        <begin position="295"/>
        <end position="312"/>
    </location>
</feature>
<protein>
    <submittedName>
        <fullName evidence="2">Uncharacterized protein</fullName>
    </submittedName>
</protein>
<dbReference type="EnsemblMetazoa" id="XM_019994190.1">
    <property type="protein sequence ID" value="XP_019849749.1"/>
    <property type="gene ID" value="LOC109580712"/>
</dbReference>
<reference evidence="2" key="2">
    <citation type="submission" date="2017-05" db="UniProtKB">
        <authorList>
            <consortium name="EnsemblMetazoa"/>
        </authorList>
    </citation>
    <scope>IDENTIFICATION</scope>
</reference>
<dbReference type="AlphaFoldDB" id="A0A1X7VBW6"/>
<dbReference type="OrthoDB" id="10608089at2759"/>
<accession>A0A1X7VBW6</accession>
<evidence type="ECO:0000313" key="2">
    <source>
        <dbReference type="EnsemblMetazoa" id="Aqu2.1.37483_001"/>
    </source>
</evidence>
<feature type="compositionally biased region" description="Polar residues" evidence="1">
    <location>
        <begin position="274"/>
        <end position="294"/>
    </location>
</feature>
<dbReference type="Proteomes" id="UP000007879">
    <property type="component" value="Unassembled WGS sequence"/>
</dbReference>
<sequence length="958" mass="106592">MTSPKVADKAYVNSPPPSRSWSFYSSEEEEMTGANSSSSMEDNDQDELNTVEVVFNKIYLDPLQEVMDSVDAEAAGILRTGKLTIHGEAGDMNLLQPLLFSLQPKEEDLHVLLPQLLQNPFFTPKEENFTAAVADNFLQFGCIRLGVMVDQVIYKLLSTHCCKGPGARQADMLIETALKTLYTLPSAMERFIANSKNPPPLLFGNYNIPEEPDISDEDDESHAAAVFENSLTYNLQVPTTNRDQSKYSHSSGVFSNTTSSTSNLGDAVSEDGDTTQPLPVQTRPRQLSGGQTDHIQTRGRAESLKHGAGRRKDSIFQGPPFGAFDFSRRTSSDASITSSTASLKVLQDSSVWHASLPSPGDMIIGSYGDDSTYPILMWNPGLNVMFKVGGRSGFSSGTLIVDNPKELLKLKVVNTTTQKIAFSIRSYRQSLMFRSHVIFPKAGLQLLEPQQEWSIDVELMGVAGEGETDEYICIDLLVCQLNCTPSWNVHRRYAVLKRRQDQHKFIKKISRNEHVLLPGSIVTQKELENSLKQVILHGLQCVVKNKLDQAEIIFTQALHLPLFQRAPLKAFAYICLAVTANKRRKKGPHMNRVGYVLKLVNSMDKLIEACESSPNMRMPKVIALNKQLKKELNPAKVIKDQRERRQTPNAQLPNIRSETTKEVHIAGESLDLFNTSLTIPGGALPQPVNVTLSHLNQEQIHQSLQSSPWSSMLDIISAVSIHCSPPVDRFARPVRLTIILPADNVPTSSTPLRLLQSAYMNTWIDITDDPKTSIKLDTESGRLNITTDQTGWLIIASLNIDLSKILPIAVKSAFTEELVTMDINAYGYIFPDGTHAQISVFIAPHKENEQLETPPPGHRQIAFPHTFKAYKGQKVRLELQGQFQPDKEAGQVSLTSDIKVDGFMRDIYEKIVKLSENSKGLYGKLNLSTYCASHQTWESILELNLSSPTTAHQNNKIE</sequence>
<reference evidence="3" key="1">
    <citation type="journal article" date="2010" name="Nature">
        <title>The Amphimedon queenslandica genome and the evolution of animal complexity.</title>
        <authorList>
            <person name="Srivastava M."/>
            <person name="Simakov O."/>
            <person name="Chapman J."/>
            <person name="Fahey B."/>
            <person name="Gauthier M.E."/>
            <person name="Mitros T."/>
            <person name="Richards G.S."/>
            <person name="Conaco C."/>
            <person name="Dacre M."/>
            <person name="Hellsten U."/>
            <person name="Larroux C."/>
            <person name="Putnam N.H."/>
            <person name="Stanke M."/>
            <person name="Adamska M."/>
            <person name="Darling A."/>
            <person name="Degnan S.M."/>
            <person name="Oakley T.H."/>
            <person name="Plachetzki D.C."/>
            <person name="Zhai Y."/>
            <person name="Adamski M."/>
            <person name="Calcino A."/>
            <person name="Cummins S.F."/>
            <person name="Goodstein D.M."/>
            <person name="Harris C."/>
            <person name="Jackson D.J."/>
            <person name="Leys S.P."/>
            <person name="Shu S."/>
            <person name="Woodcroft B.J."/>
            <person name="Vervoort M."/>
            <person name="Kosik K.S."/>
            <person name="Manning G."/>
            <person name="Degnan B.M."/>
            <person name="Rokhsar D.S."/>
        </authorList>
    </citation>
    <scope>NUCLEOTIDE SEQUENCE [LARGE SCALE GENOMIC DNA]</scope>
</reference>
<feature type="region of interest" description="Disordered" evidence="1">
    <location>
        <begin position="238"/>
        <end position="312"/>
    </location>
</feature>
<proteinExistence type="predicted"/>
<evidence type="ECO:0000256" key="1">
    <source>
        <dbReference type="SAM" id="MobiDB-lite"/>
    </source>
</evidence>
<dbReference type="InParanoid" id="A0A1X7VBW6"/>
<organism evidence="2">
    <name type="scientific">Amphimedon queenslandica</name>
    <name type="common">Sponge</name>
    <dbReference type="NCBI Taxonomy" id="400682"/>
    <lineage>
        <taxon>Eukaryota</taxon>
        <taxon>Metazoa</taxon>
        <taxon>Porifera</taxon>
        <taxon>Demospongiae</taxon>
        <taxon>Heteroscleromorpha</taxon>
        <taxon>Haplosclerida</taxon>
        <taxon>Niphatidae</taxon>
        <taxon>Amphimedon</taxon>
    </lineage>
</organism>
<dbReference type="KEGG" id="aqu:109580712"/>
<evidence type="ECO:0000313" key="3">
    <source>
        <dbReference type="Proteomes" id="UP000007879"/>
    </source>
</evidence>
<dbReference type="EnsemblMetazoa" id="Aqu2.1.37483_001">
    <property type="protein sequence ID" value="Aqu2.1.37483_001"/>
    <property type="gene ID" value="Aqu2.1.37483"/>
</dbReference>
<feature type="region of interest" description="Disordered" evidence="1">
    <location>
        <begin position="1"/>
        <end position="45"/>
    </location>
</feature>
<keyword evidence="3" id="KW-1185">Reference proteome</keyword>
<name>A0A1X7VBW6_AMPQE</name>